<proteinExistence type="predicted"/>
<evidence type="ECO:0000313" key="2">
    <source>
        <dbReference type="Proteomes" id="UP000541347"/>
    </source>
</evidence>
<accession>A0ABW9ZD58</accession>
<dbReference type="EMBL" id="JAABLP010000001">
    <property type="protein sequence ID" value="NBN62787.1"/>
    <property type="molecule type" value="Genomic_DNA"/>
</dbReference>
<name>A0ABW9ZD58_9HYPH</name>
<dbReference type="RefSeq" id="WP_161674029.1">
    <property type="nucleotide sequence ID" value="NZ_JAABLP010000001.1"/>
</dbReference>
<organism evidence="1 2">
    <name type="scientific">Pannonibacter tanglangensis</name>
    <dbReference type="NCBI Taxonomy" id="2750084"/>
    <lineage>
        <taxon>Bacteria</taxon>
        <taxon>Pseudomonadati</taxon>
        <taxon>Pseudomonadota</taxon>
        <taxon>Alphaproteobacteria</taxon>
        <taxon>Hyphomicrobiales</taxon>
        <taxon>Stappiaceae</taxon>
        <taxon>Pannonibacter</taxon>
    </lineage>
</organism>
<keyword evidence="2" id="KW-1185">Reference proteome</keyword>
<dbReference type="Proteomes" id="UP000541347">
    <property type="component" value="Unassembled WGS sequence"/>
</dbReference>
<comment type="caution">
    <text evidence="1">The sequence shown here is derived from an EMBL/GenBank/DDBJ whole genome shotgun (WGS) entry which is preliminary data.</text>
</comment>
<gene>
    <name evidence="1" type="ORF">GWI71_03750</name>
</gene>
<protein>
    <submittedName>
        <fullName evidence="1">Uncharacterized protein</fullName>
    </submittedName>
</protein>
<sequence>MSVVRLALRLATVMALKGKTLAGEDVGDSVIAAADSRMRPDRAPAIVVYIDDAARNLRVLLAEQPKHSIWLDVELMVTAKVERGNQTHYGVHMTDAGLECLLDVMERQVDVALSDTESPWAELYRSLHVGAGERRSIRAASDQGIRTASRQISMELHPIPEPTYGNDPSGVWARLLELMAAEPECAHLVPLVRNMLTGDVPAHQWQIDIRDRLLSDGQTDALLLRPVPGAEADVAIASIAEPDAEPGT</sequence>
<reference evidence="1 2" key="1">
    <citation type="submission" date="2020-01" db="EMBL/GenBank/DDBJ databases">
        <authorList>
            <person name="Peng S.Y."/>
            <person name="Li J."/>
            <person name="Wang M."/>
            <person name="Wang L."/>
            <person name="Wang C.Q."/>
            <person name="Wang J.R."/>
        </authorList>
    </citation>
    <scope>NUCLEOTIDE SEQUENCE [LARGE SCALE GENOMIC DNA]</scope>
    <source>
        <strain evidence="1 2">XCT-34</strain>
    </source>
</reference>
<evidence type="ECO:0000313" key="1">
    <source>
        <dbReference type="EMBL" id="NBN62787.1"/>
    </source>
</evidence>